<evidence type="ECO:0000256" key="4">
    <source>
        <dbReference type="ARBA" id="ARBA00009375"/>
    </source>
</evidence>
<keyword evidence="8" id="KW-0539">Nucleus</keyword>
<comment type="similarity">
    <text evidence="4">Belongs to the tRNA pseudouridine synthase TruA family.</text>
</comment>
<dbReference type="PANTHER" id="PTHR11142:SF4">
    <property type="entry name" value="PSEUDOURIDYLATE SYNTHASE 1 HOMOLOG"/>
    <property type="match status" value="1"/>
</dbReference>
<sequence>MTKKRVALIIGYNGIGYKGSQINKDEKTIEKTVCDEIYGLKYISDRNAEDYSKVGLQRSSRTDKGVHAAMLVLSLRIEVDNRSISDLERELKEILPMHNITLHRIVETTKNFDAKNRCESRVYEYFVPLSAYTQESDAPEDITRKRDIFMESLKKMQGTHNFHNFTATNQEKGPKRFIKKIEVEEYLSDGIKWCRVLLHGQSFMIHQIRKMIGFAILAAQRIQTVGDVQEALDKVMSPEKVNIPKVPGELLLLSHSYFTNYNKNFGASRGVIDNAGCDEYKAEHLYPAVCTQENAKLFSDWQEVIDKHSEEFSYLK</sequence>
<dbReference type="GO" id="GO:0031119">
    <property type="term" value="P:tRNA pseudouridine synthesis"/>
    <property type="evidence" value="ECO:0007669"/>
    <property type="project" value="InterPro"/>
</dbReference>
<evidence type="ECO:0000256" key="12">
    <source>
        <dbReference type="ARBA" id="ARBA00079072"/>
    </source>
</evidence>
<evidence type="ECO:0000256" key="13">
    <source>
        <dbReference type="ARBA" id="ARBA00080858"/>
    </source>
</evidence>
<dbReference type="EMBL" id="AKIJ01000003">
    <property type="protein sequence ID" value="KFG26402.1"/>
    <property type="molecule type" value="Genomic_DNA"/>
</dbReference>
<keyword evidence="18" id="KW-1185">Reference proteome</keyword>
<dbReference type="AlphaFoldDB" id="A0A086J2N4"/>
<dbReference type="InterPro" id="IPR020094">
    <property type="entry name" value="TruA/RsuA/RluB/E/F_N"/>
</dbReference>
<organism evidence="17 18">
    <name type="scientific">Nematocida ausubeli (strain ATCC PRA-371 / ERTm2)</name>
    <name type="common">Nematode killer fungus</name>
    <dbReference type="NCBI Taxonomy" id="1913371"/>
    <lineage>
        <taxon>Eukaryota</taxon>
        <taxon>Fungi</taxon>
        <taxon>Fungi incertae sedis</taxon>
        <taxon>Microsporidia</taxon>
        <taxon>Nematocida</taxon>
    </lineage>
</organism>
<gene>
    <name evidence="17" type="ORF">NESG_01524</name>
</gene>
<comment type="caution">
    <text evidence="17">The sequence shown here is derived from an EMBL/GenBank/DDBJ whole genome shotgun (WGS) entry which is preliminary data.</text>
</comment>
<dbReference type="FunFam" id="3.30.70.580:FF:000002">
    <property type="entry name" value="tRNA pseudouridine synthase"/>
    <property type="match status" value="1"/>
</dbReference>
<dbReference type="PANTHER" id="PTHR11142">
    <property type="entry name" value="PSEUDOURIDYLATE SYNTHASE"/>
    <property type="match status" value="1"/>
</dbReference>
<dbReference type="InterPro" id="IPR041708">
    <property type="entry name" value="PUS1/PUS2-like"/>
</dbReference>
<dbReference type="HOGENOM" id="CLU_021971_3_0_1"/>
<dbReference type="GO" id="GO:0005634">
    <property type="term" value="C:nucleus"/>
    <property type="evidence" value="ECO:0007669"/>
    <property type="project" value="UniProtKB-SubCell"/>
</dbReference>
<comment type="catalytic activity">
    <reaction evidence="9">
        <text>a uridine in tRNA = a pseudouridine in tRNA</text>
        <dbReference type="Rhea" id="RHEA:54572"/>
        <dbReference type="Rhea" id="RHEA-COMP:13339"/>
        <dbReference type="Rhea" id="RHEA-COMP:13934"/>
        <dbReference type="ChEBI" id="CHEBI:65314"/>
        <dbReference type="ChEBI" id="CHEBI:65315"/>
    </reaction>
</comment>
<evidence type="ECO:0000259" key="16">
    <source>
        <dbReference type="Pfam" id="PF01416"/>
    </source>
</evidence>
<evidence type="ECO:0000256" key="6">
    <source>
        <dbReference type="ARBA" id="ARBA00022694"/>
    </source>
</evidence>
<evidence type="ECO:0000256" key="1">
    <source>
        <dbReference type="ARBA" id="ARBA00001166"/>
    </source>
</evidence>
<dbReference type="InterPro" id="IPR020097">
    <property type="entry name" value="PsdUridine_synth_TruA_a/b_dom"/>
</dbReference>
<dbReference type="GO" id="GO:0009982">
    <property type="term" value="F:pseudouridine synthase activity"/>
    <property type="evidence" value="ECO:0007669"/>
    <property type="project" value="InterPro"/>
</dbReference>
<dbReference type="RefSeq" id="XP_052904957.1">
    <property type="nucleotide sequence ID" value="XM_053049152.1"/>
</dbReference>
<comment type="catalytic activity">
    <reaction evidence="2">
        <text>uridine in snRNA = pseudouridine in snRNA</text>
        <dbReference type="Rhea" id="RHEA:51124"/>
        <dbReference type="Rhea" id="RHEA-COMP:12891"/>
        <dbReference type="Rhea" id="RHEA-COMP:12892"/>
        <dbReference type="ChEBI" id="CHEBI:65314"/>
        <dbReference type="ChEBI" id="CHEBI:65315"/>
    </reaction>
</comment>
<protein>
    <recommendedName>
        <fullName evidence="11">tRNA pseudouridine synthase 1</fullName>
    </recommendedName>
    <alternativeName>
        <fullName evidence="12">tRNA pseudouridylate synthase 1</fullName>
    </alternativeName>
    <alternativeName>
        <fullName evidence="13">tRNA-uridine isomerase 1</fullName>
    </alternativeName>
</protein>
<dbReference type="NCBIfam" id="TIGR00071">
    <property type="entry name" value="hisT_truA"/>
    <property type="match status" value="1"/>
</dbReference>
<keyword evidence="5" id="KW-0507">mRNA processing</keyword>
<evidence type="ECO:0000256" key="5">
    <source>
        <dbReference type="ARBA" id="ARBA00022664"/>
    </source>
</evidence>
<name>A0A086J2N4_NEMA1</name>
<dbReference type="FunFam" id="3.30.70.660:FF:000002">
    <property type="entry name" value="tRNA pseudouridine synthase"/>
    <property type="match status" value="1"/>
</dbReference>
<evidence type="ECO:0000256" key="11">
    <source>
        <dbReference type="ARBA" id="ARBA00073968"/>
    </source>
</evidence>
<evidence type="ECO:0000256" key="7">
    <source>
        <dbReference type="ARBA" id="ARBA00023235"/>
    </source>
</evidence>
<keyword evidence="6" id="KW-0819">tRNA processing</keyword>
<evidence type="ECO:0000256" key="10">
    <source>
        <dbReference type="ARBA" id="ARBA00053072"/>
    </source>
</evidence>
<dbReference type="Pfam" id="PF01416">
    <property type="entry name" value="PseudoU_synth_1"/>
    <property type="match status" value="1"/>
</dbReference>
<comment type="function">
    <text evidence="10">Formation of pseudouridine at positions 27 and 28 in the anticodon stem and loop of transfer RNAs; at positions 34 and 36 of intron-containing precursor tRNA(Ile) and at position 35 in the intron-containing tRNA(Tyr). Catalyzes pseudouridylation at position 44 in U2 snRNA. Also catalyzes pseudouridylation of mRNAs.</text>
</comment>
<evidence type="ECO:0000256" key="9">
    <source>
        <dbReference type="ARBA" id="ARBA00036943"/>
    </source>
</evidence>
<evidence type="ECO:0000313" key="17">
    <source>
        <dbReference type="EMBL" id="KFG26402.1"/>
    </source>
</evidence>
<dbReference type="GO" id="GO:0003723">
    <property type="term" value="F:RNA binding"/>
    <property type="evidence" value="ECO:0007669"/>
    <property type="project" value="InterPro"/>
</dbReference>
<dbReference type="GO" id="GO:0031120">
    <property type="term" value="P:snRNA pseudouridine synthesis"/>
    <property type="evidence" value="ECO:0007669"/>
    <property type="project" value="UniProtKB-ARBA"/>
</dbReference>
<evidence type="ECO:0000256" key="2">
    <source>
        <dbReference type="ARBA" id="ARBA00001832"/>
    </source>
</evidence>
<dbReference type="InterPro" id="IPR020103">
    <property type="entry name" value="PsdUridine_synth_cat_dom_sf"/>
</dbReference>
<proteinExistence type="inferred from homology"/>
<feature type="binding site" evidence="15">
    <location>
        <position position="123"/>
    </location>
    <ligand>
        <name>substrate</name>
    </ligand>
</feature>
<evidence type="ECO:0000256" key="3">
    <source>
        <dbReference type="ARBA" id="ARBA00004123"/>
    </source>
</evidence>
<feature type="active site" description="Nucleophile" evidence="14">
    <location>
        <position position="63"/>
    </location>
</feature>
<feature type="domain" description="Pseudouridine synthase I TruA alpha/beta" evidence="16">
    <location>
        <begin position="154"/>
        <end position="258"/>
    </location>
</feature>
<dbReference type="GO" id="GO:0006397">
    <property type="term" value="P:mRNA processing"/>
    <property type="evidence" value="ECO:0007669"/>
    <property type="project" value="UniProtKB-KW"/>
</dbReference>
<evidence type="ECO:0000256" key="15">
    <source>
        <dbReference type="PIRSR" id="PIRSR641708-2"/>
    </source>
</evidence>
<dbReference type="Gene3D" id="3.30.70.660">
    <property type="entry name" value="Pseudouridine synthase I, catalytic domain, C-terminal subdomain"/>
    <property type="match status" value="1"/>
</dbReference>
<comment type="subcellular location">
    <subcellularLocation>
        <location evidence="3">Nucleus</location>
    </subcellularLocation>
</comment>
<comment type="catalytic activity">
    <reaction evidence="1">
        <text>a uridine in mRNA = a pseudouridine in mRNA</text>
        <dbReference type="Rhea" id="RHEA:56644"/>
        <dbReference type="Rhea" id="RHEA-COMP:14658"/>
        <dbReference type="Rhea" id="RHEA-COMP:14659"/>
        <dbReference type="ChEBI" id="CHEBI:65314"/>
        <dbReference type="ChEBI" id="CHEBI:65315"/>
    </reaction>
</comment>
<accession>A0A086J2N4</accession>
<dbReference type="InterPro" id="IPR001406">
    <property type="entry name" value="PsdUridine_synth_TruA"/>
</dbReference>
<dbReference type="CDD" id="cd02568">
    <property type="entry name" value="PseudoU_synth_PUS1_PUS2"/>
    <property type="match status" value="1"/>
</dbReference>
<dbReference type="InterPro" id="IPR020095">
    <property type="entry name" value="PsdUridine_synth_TruA_C"/>
</dbReference>
<evidence type="ECO:0000256" key="8">
    <source>
        <dbReference type="ARBA" id="ARBA00023242"/>
    </source>
</evidence>
<evidence type="ECO:0000256" key="14">
    <source>
        <dbReference type="PIRSR" id="PIRSR641708-1"/>
    </source>
</evidence>
<keyword evidence="7" id="KW-0413">Isomerase</keyword>
<dbReference type="SUPFAM" id="SSF55120">
    <property type="entry name" value="Pseudouridine synthase"/>
    <property type="match status" value="1"/>
</dbReference>
<evidence type="ECO:0000313" key="18">
    <source>
        <dbReference type="Proteomes" id="UP000054524"/>
    </source>
</evidence>
<reference evidence="17 18" key="1">
    <citation type="journal article" date="2014" name="Genome Announc.">
        <title>Genome Sequence of the Microsporidian Species Nematocida sp1 Strain ERTm6 (ATCC PRA-372).</title>
        <authorList>
            <person name="Bakowski M.A."/>
            <person name="Priest M."/>
            <person name="Young S."/>
            <person name="Cuomo C.A."/>
            <person name="Troemel E.R."/>
        </authorList>
    </citation>
    <scope>NUCLEOTIDE SEQUENCE [LARGE SCALE GENOMIC DNA]</scope>
    <source>
        <strain evidence="17 18">ERTm6</strain>
    </source>
</reference>
<dbReference type="GO" id="GO:1990481">
    <property type="term" value="P:mRNA pseudouridine synthesis"/>
    <property type="evidence" value="ECO:0007669"/>
    <property type="project" value="TreeGrafter"/>
</dbReference>
<dbReference type="GeneID" id="77676497"/>
<dbReference type="Proteomes" id="UP000054524">
    <property type="component" value="Unassembled WGS sequence"/>
</dbReference>
<dbReference type="Gene3D" id="3.30.70.580">
    <property type="entry name" value="Pseudouridine synthase I, catalytic domain, N-terminal subdomain"/>
    <property type="match status" value="1"/>
</dbReference>